<accession>A0A3R1BVV3</accession>
<keyword evidence="3" id="KW-0963">Cytoplasm</keyword>
<dbReference type="InterPro" id="IPR015421">
    <property type="entry name" value="PyrdxlP-dep_Trfase_major"/>
</dbReference>
<keyword evidence="9" id="KW-0032">Aminotransferase</keyword>
<feature type="domain" description="Aminotransferase class V" evidence="8">
    <location>
        <begin position="19"/>
        <end position="386"/>
    </location>
</feature>
<dbReference type="InterPro" id="IPR015424">
    <property type="entry name" value="PyrdxlP-dep_Trfase"/>
</dbReference>
<comment type="catalytic activity">
    <reaction evidence="6">
        <text>(sulfur carrier)-H + L-cysteine = (sulfur carrier)-SH + L-alanine</text>
        <dbReference type="Rhea" id="RHEA:43892"/>
        <dbReference type="Rhea" id="RHEA-COMP:14737"/>
        <dbReference type="Rhea" id="RHEA-COMP:14739"/>
        <dbReference type="ChEBI" id="CHEBI:29917"/>
        <dbReference type="ChEBI" id="CHEBI:35235"/>
        <dbReference type="ChEBI" id="CHEBI:57972"/>
        <dbReference type="ChEBI" id="CHEBI:64428"/>
        <dbReference type="EC" id="2.8.1.7"/>
    </reaction>
</comment>
<dbReference type="PANTHER" id="PTHR43586">
    <property type="entry name" value="CYSTEINE DESULFURASE"/>
    <property type="match status" value="1"/>
</dbReference>
<evidence type="ECO:0000256" key="4">
    <source>
        <dbReference type="ARBA" id="ARBA00022679"/>
    </source>
</evidence>
<dbReference type="GO" id="GO:0031071">
    <property type="term" value="F:cysteine desulfurase activity"/>
    <property type="evidence" value="ECO:0007669"/>
    <property type="project" value="UniProtKB-EC"/>
</dbReference>
<evidence type="ECO:0000313" key="9">
    <source>
        <dbReference type="EMBL" id="MML55555.1"/>
    </source>
</evidence>
<evidence type="ECO:0000256" key="2">
    <source>
        <dbReference type="ARBA" id="ARBA00010447"/>
    </source>
</evidence>
<dbReference type="PANTHER" id="PTHR43586:SF8">
    <property type="entry name" value="CYSTEINE DESULFURASE 1, CHLOROPLASTIC"/>
    <property type="match status" value="1"/>
</dbReference>
<comment type="caution">
    <text evidence="9">The sequence shown here is derived from an EMBL/GenBank/DDBJ whole genome shotgun (WGS) entry which is preliminary data.</text>
</comment>
<gene>
    <name evidence="9" type="ORF">D7N80_20120</name>
</gene>
<comment type="similarity">
    <text evidence="2">Belongs to the class-V pyridoxal-phosphate-dependent aminotransferase family. Csd subfamily.</text>
</comment>
<sequence length="398" mass="44223">MMDWTRIYQETLVAEHYAYFDTGAAAPPPAPVIDAVKEYLDKTAQLGIYLPGFRKEVYQNIELTREKMAQFINASAKEITFTKNGTESVCLVARGIDWQEGDEIILPDTEMLSNVSVWHLLAKEKKIRLVPLKATPEGMIDPESLRKLITPKTRLVSFVALSNVTGAVQPVAQLCRLAQASGVLSHVSASQALGMLAINVQEWQCDFLSACGRKGLRAIEGSGVLYVREEHIASLSPALVGWWNSSFDAQSGEVLLPETAKRFEAGCPNVPAIVSLDKALDYASEIGIDVIEQRCRELTQYALKRLAELRGFEDYGPADAQQRLGIIAFNIKGIQPDKLTAWLEQQKIIIESGDFMARAILRNYQIEKMGRVSLHYFNQTAEIDRLVSAITEFTGAQQ</sequence>
<dbReference type="Gene3D" id="3.90.1150.10">
    <property type="entry name" value="Aspartate Aminotransferase, domain 1"/>
    <property type="match status" value="1"/>
</dbReference>
<evidence type="ECO:0000256" key="1">
    <source>
        <dbReference type="ARBA" id="ARBA00001933"/>
    </source>
</evidence>
<name>A0A3R1BVV3_SALET</name>
<dbReference type="InterPro" id="IPR000192">
    <property type="entry name" value="Aminotrans_V_dom"/>
</dbReference>
<dbReference type="AlphaFoldDB" id="A0A3R1BVV3"/>
<proteinExistence type="inferred from homology"/>
<keyword evidence="5" id="KW-0663">Pyridoxal phosphate</keyword>
<evidence type="ECO:0000256" key="3">
    <source>
        <dbReference type="ARBA" id="ARBA00022490"/>
    </source>
</evidence>
<evidence type="ECO:0000256" key="5">
    <source>
        <dbReference type="ARBA" id="ARBA00022898"/>
    </source>
</evidence>
<evidence type="ECO:0000256" key="6">
    <source>
        <dbReference type="ARBA" id="ARBA00050776"/>
    </source>
</evidence>
<dbReference type="InterPro" id="IPR015422">
    <property type="entry name" value="PyrdxlP-dep_Trfase_small"/>
</dbReference>
<protein>
    <submittedName>
        <fullName evidence="9">Aminotransferase class V-fold PLP-dependent enzyme</fullName>
    </submittedName>
</protein>
<dbReference type="Pfam" id="PF00266">
    <property type="entry name" value="Aminotran_5"/>
    <property type="match status" value="1"/>
</dbReference>
<evidence type="ECO:0000256" key="7">
    <source>
        <dbReference type="RuleBase" id="RU004504"/>
    </source>
</evidence>
<comment type="cofactor">
    <cofactor evidence="1 7">
        <name>pyridoxal 5'-phosphate</name>
        <dbReference type="ChEBI" id="CHEBI:597326"/>
    </cofactor>
</comment>
<keyword evidence="4" id="KW-0808">Transferase</keyword>
<dbReference type="PROSITE" id="PS00595">
    <property type="entry name" value="AA_TRANSFER_CLASS_5"/>
    <property type="match status" value="1"/>
</dbReference>
<dbReference type="SUPFAM" id="SSF53383">
    <property type="entry name" value="PLP-dependent transferases"/>
    <property type="match status" value="1"/>
</dbReference>
<dbReference type="Gene3D" id="3.40.640.10">
    <property type="entry name" value="Type I PLP-dependent aspartate aminotransferase-like (Major domain)"/>
    <property type="match status" value="1"/>
</dbReference>
<dbReference type="GO" id="GO:0008483">
    <property type="term" value="F:transaminase activity"/>
    <property type="evidence" value="ECO:0007669"/>
    <property type="project" value="UniProtKB-KW"/>
</dbReference>
<dbReference type="Proteomes" id="UP000885348">
    <property type="component" value="Unassembled WGS sequence"/>
</dbReference>
<reference evidence="9" key="1">
    <citation type="submission" date="2018-09" db="EMBL/GenBank/DDBJ databases">
        <authorList>
            <person name="Ashton P.M."/>
            <person name="Dallman T."/>
            <person name="Nair S."/>
            <person name="De Pinna E."/>
            <person name="Peters T."/>
            <person name="Grant K."/>
        </authorList>
    </citation>
    <scope>NUCLEOTIDE SEQUENCE [LARGE SCALE GENOMIC DNA]</scope>
    <source>
        <strain evidence="9">598938</strain>
    </source>
</reference>
<evidence type="ECO:0000259" key="8">
    <source>
        <dbReference type="Pfam" id="PF00266"/>
    </source>
</evidence>
<organism evidence="9">
    <name type="scientific">Salmonella enterica I</name>
    <dbReference type="NCBI Taxonomy" id="59201"/>
    <lineage>
        <taxon>Bacteria</taxon>
        <taxon>Pseudomonadati</taxon>
        <taxon>Pseudomonadota</taxon>
        <taxon>Gammaproteobacteria</taxon>
        <taxon>Enterobacterales</taxon>
        <taxon>Enterobacteriaceae</taxon>
        <taxon>Salmonella</taxon>
    </lineage>
</organism>
<dbReference type="EMBL" id="RVVJ01000026">
    <property type="protein sequence ID" value="MML55555.1"/>
    <property type="molecule type" value="Genomic_DNA"/>
</dbReference>
<dbReference type="InterPro" id="IPR020578">
    <property type="entry name" value="Aminotrans_V_PyrdxlP_BS"/>
</dbReference>